<comment type="caution">
    <text evidence="1">The sequence shown here is derived from an EMBL/GenBank/DDBJ whole genome shotgun (WGS) entry which is preliminary data.</text>
</comment>
<organism evidence="1 2">
    <name type="scientific">Funneliformis caledonium</name>
    <dbReference type="NCBI Taxonomy" id="1117310"/>
    <lineage>
        <taxon>Eukaryota</taxon>
        <taxon>Fungi</taxon>
        <taxon>Fungi incertae sedis</taxon>
        <taxon>Mucoromycota</taxon>
        <taxon>Glomeromycotina</taxon>
        <taxon>Glomeromycetes</taxon>
        <taxon>Glomerales</taxon>
        <taxon>Glomeraceae</taxon>
        <taxon>Funneliformis</taxon>
    </lineage>
</organism>
<name>A0A9N9J075_9GLOM</name>
<sequence length="49" mass="5387">TQTLTTLVPVQLITVIIVAEVVAAKNGVLDDIFAGLMRFCREISLTREK</sequence>
<reference evidence="1" key="1">
    <citation type="submission" date="2021-06" db="EMBL/GenBank/DDBJ databases">
        <authorList>
            <person name="Kallberg Y."/>
            <person name="Tangrot J."/>
            <person name="Rosling A."/>
        </authorList>
    </citation>
    <scope>NUCLEOTIDE SEQUENCE</scope>
    <source>
        <strain evidence="1">UK204</strain>
    </source>
</reference>
<feature type="non-terminal residue" evidence="1">
    <location>
        <position position="1"/>
    </location>
</feature>
<dbReference type="AlphaFoldDB" id="A0A9N9J075"/>
<proteinExistence type="predicted"/>
<gene>
    <name evidence="1" type="ORF">FCALED_LOCUS16808</name>
</gene>
<evidence type="ECO:0000313" key="1">
    <source>
        <dbReference type="EMBL" id="CAG8759112.1"/>
    </source>
</evidence>
<accession>A0A9N9J075</accession>
<protein>
    <submittedName>
        <fullName evidence="1">7887_t:CDS:1</fullName>
    </submittedName>
</protein>
<keyword evidence="2" id="KW-1185">Reference proteome</keyword>
<dbReference type="Proteomes" id="UP000789570">
    <property type="component" value="Unassembled WGS sequence"/>
</dbReference>
<evidence type="ECO:0000313" key="2">
    <source>
        <dbReference type="Proteomes" id="UP000789570"/>
    </source>
</evidence>
<dbReference type="EMBL" id="CAJVPQ010021741">
    <property type="protein sequence ID" value="CAG8759112.1"/>
    <property type="molecule type" value="Genomic_DNA"/>
</dbReference>